<feature type="compositionally biased region" description="Polar residues" evidence="1">
    <location>
        <begin position="744"/>
        <end position="754"/>
    </location>
</feature>
<feature type="region of interest" description="Disordered" evidence="1">
    <location>
        <begin position="744"/>
        <end position="763"/>
    </location>
</feature>
<gene>
    <name evidence="2" type="ORF">BLNAU_10407</name>
</gene>
<reference evidence="2 3" key="1">
    <citation type="journal article" date="2022" name="bioRxiv">
        <title>Genomics of Preaxostyla Flagellates Illuminates Evolutionary Transitions and the Path Towards Mitochondrial Loss.</title>
        <authorList>
            <person name="Novak L.V.F."/>
            <person name="Treitli S.C."/>
            <person name="Pyrih J."/>
            <person name="Halakuc P."/>
            <person name="Pipaliya S.V."/>
            <person name="Vacek V."/>
            <person name="Brzon O."/>
            <person name="Soukal P."/>
            <person name="Eme L."/>
            <person name="Dacks J.B."/>
            <person name="Karnkowska A."/>
            <person name="Elias M."/>
            <person name="Hampl V."/>
        </authorList>
    </citation>
    <scope>NUCLEOTIDE SEQUENCE [LARGE SCALE GENOMIC DNA]</scope>
    <source>
        <strain evidence="2">NAU3</strain>
        <tissue evidence="2">Gut</tissue>
    </source>
</reference>
<dbReference type="Proteomes" id="UP001281761">
    <property type="component" value="Unassembled WGS sequence"/>
</dbReference>
<evidence type="ECO:0000313" key="2">
    <source>
        <dbReference type="EMBL" id="KAK2954556.1"/>
    </source>
</evidence>
<organism evidence="2 3">
    <name type="scientific">Blattamonas nauphoetae</name>
    <dbReference type="NCBI Taxonomy" id="2049346"/>
    <lineage>
        <taxon>Eukaryota</taxon>
        <taxon>Metamonada</taxon>
        <taxon>Preaxostyla</taxon>
        <taxon>Oxymonadida</taxon>
        <taxon>Blattamonas</taxon>
    </lineage>
</organism>
<keyword evidence="3" id="KW-1185">Reference proteome</keyword>
<evidence type="ECO:0000256" key="1">
    <source>
        <dbReference type="SAM" id="MobiDB-lite"/>
    </source>
</evidence>
<evidence type="ECO:0000313" key="3">
    <source>
        <dbReference type="Proteomes" id="UP001281761"/>
    </source>
</evidence>
<name>A0ABQ9XQY4_9EUKA</name>
<protein>
    <submittedName>
        <fullName evidence="2">Uncharacterized protein</fullName>
    </submittedName>
</protein>
<proteinExistence type="predicted"/>
<sequence length="798" mass="91063">MTSSKATLTQIEVNHAVRFLEYAIIHIKHYNHPYIKLTETIFPQEANCQTKVTSALINLICHPTNKLHTVAFSFFDAFTRHSSDKCTIAVTVTEDIIDPYGIGPSSSRALAVTPEITNPIIQQFCPYLRYLLATSVSSTDYPSGLSILRNMIYFGNHLIHTTPSSSPAIKQFIDDLKKTMTEELASSLNLTTTIEVISRLLFDELDGMDEHRWAETFERILVRLSEGRPLSDVGLEAIRWDGWFCSSKTLPLKALFSIFVPTQTHHTTALLAAFRRFTIRLDKGVLVERVWKGWFSAFFDAVNPSTLPFTNEFESLHTQLVEVLNDRLVNIWACAHDCHSCCSRKKMNKIHRSFYEQTSEYIVHLSLHPFALATQYSDSIILDFLIRLFQNDDDDPVAKSLLDELRQQMDEAARSSSSPPFILTSELVCRLTDEEILNVVDRIVGLLESDSSFDDDTILRICTFLKKKFESVYLPELFRKAGRTIAQYFHAFESLLSLHVDSFNLHPINSLLCPKPIDLQPTFDEWDDVDFATVGVVVRAVRENILSFKRHSSQFTLRLLDYVEPALHQVHLSATRLRQSQLEQLITPSIDILNTSFFEHIITHFGGRKNRDEVFIDVCRLCDQHAIARCLSSVGFFSRIVGGVLDYCFFNQQKYGLNVFIDQASDFGNERAERTKLRRAIPLILEEGWQDAVEFVFIKKKANFIPYSEIETTLLYSLLSLRVNLSYSLAFSITSYLTNTNPSFTDPSSNSGPGETQLRRRKHNSTVASTAFYVVRMISAMHLLSPVDFLNPLRFISN</sequence>
<dbReference type="EMBL" id="JARBJD010000076">
    <property type="protein sequence ID" value="KAK2954556.1"/>
    <property type="molecule type" value="Genomic_DNA"/>
</dbReference>
<comment type="caution">
    <text evidence="2">The sequence shown here is derived from an EMBL/GenBank/DDBJ whole genome shotgun (WGS) entry which is preliminary data.</text>
</comment>
<accession>A0ABQ9XQY4</accession>